<dbReference type="Proteomes" id="UP000805193">
    <property type="component" value="Unassembled WGS sequence"/>
</dbReference>
<evidence type="ECO:0000313" key="2">
    <source>
        <dbReference type="Proteomes" id="UP000805193"/>
    </source>
</evidence>
<organism evidence="1 2">
    <name type="scientific">Ixodes persulcatus</name>
    <name type="common">Taiga tick</name>
    <dbReference type="NCBI Taxonomy" id="34615"/>
    <lineage>
        <taxon>Eukaryota</taxon>
        <taxon>Metazoa</taxon>
        <taxon>Ecdysozoa</taxon>
        <taxon>Arthropoda</taxon>
        <taxon>Chelicerata</taxon>
        <taxon>Arachnida</taxon>
        <taxon>Acari</taxon>
        <taxon>Parasitiformes</taxon>
        <taxon>Ixodida</taxon>
        <taxon>Ixodoidea</taxon>
        <taxon>Ixodidae</taxon>
        <taxon>Ixodinae</taxon>
        <taxon>Ixodes</taxon>
    </lineage>
</organism>
<proteinExistence type="predicted"/>
<comment type="caution">
    <text evidence="1">The sequence shown here is derived from an EMBL/GenBank/DDBJ whole genome shotgun (WGS) entry which is preliminary data.</text>
</comment>
<gene>
    <name evidence="1" type="ORF">HPB47_028286</name>
</gene>
<reference evidence="1 2" key="1">
    <citation type="journal article" date="2020" name="Cell">
        <title>Large-Scale Comparative Analyses of Tick Genomes Elucidate Their Genetic Diversity and Vector Capacities.</title>
        <authorList>
            <consortium name="Tick Genome and Microbiome Consortium (TIGMIC)"/>
            <person name="Jia N."/>
            <person name="Wang J."/>
            <person name="Shi W."/>
            <person name="Du L."/>
            <person name="Sun Y."/>
            <person name="Zhan W."/>
            <person name="Jiang J.F."/>
            <person name="Wang Q."/>
            <person name="Zhang B."/>
            <person name="Ji P."/>
            <person name="Bell-Sakyi L."/>
            <person name="Cui X.M."/>
            <person name="Yuan T.T."/>
            <person name="Jiang B.G."/>
            <person name="Yang W.F."/>
            <person name="Lam T.T."/>
            <person name="Chang Q.C."/>
            <person name="Ding S.J."/>
            <person name="Wang X.J."/>
            <person name="Zhu J.G."/>
            <person name="Ruan X.D."/>
            <person name="Zhao L."/>
            <person name="Wei J.T."/>
            <person name="Ye R.Z."/>
            <person name="Que T.C."/>
            <person name="Du C.H."/>
            <person name="Zhou Y.H."/>
            <person name="Cheng J.X."/>
            <person name="Dai P.F."/>
            <person name="Guo W.B."/>
            <person name="Han X.H."/>
            <person name="Huang E.J."/>
            <person name="Li L.F."/>
            <person name="Wei W."/>
            <person name="Gao Y.C."/>
            <person name="Liu J.Z."/>
            <person name="Shao H.Z."/>
            <person name="Wang X."/>
            <person name="Wang C.C."/>
            <person name="Yang T.C."/>
            <person name="Huo Q.B."/>
            <person name="Li W."/>
            <person name="Chen H.Y."/>
            <person name="Chen S.E."/>
            <person name="Zhou L.G."/>
            <person name="Ni X.B."/>
            <person name="Tian J.H."/>
            <person name="Sheng Y."/>
            <person name="Liu T."/>
            <person name="Pan Y.S."/>
            <person name="Xia L.Y."/>
            <person name="Li J."/>
            <person name="Zhao F."/>
            <person name="Cao W.C."/>
        </authorList>
    </citation>
    <scope>NUCLEOTIDE SEQUENCE [LARGE SCALE GENOMIC DNA]</scope>
    <source>
        <strain evidence="1">Iper-2018</strain>
    </source>
</reference>
<accession>A0AC60PV55</accession>
<sequence>MAAMASASVGIAGTADPGSSAPPWSISLTTIPRSFSEHKIEAYRASRLTSSRQDARSHKFLTEAYVEPSSVRVSNRMASIQVLGENLFSCQASPFAKRLRRATTADPVETKFGLAAVGSLLSYQQSLVPFGYDTFISPEVSHVQERNRVLPCEPAFFDSCVSWNMSGLNLPVEQDLLLKRNTRQQSKSPLWKAARQSRLTASSFGDAATRESWTLKGLINLTAPKDISHSCGRSQEKRSSRD</sequence>
<keyword evidence="2" id="KW-1185">Reference proteome</keyword>
<name>A0AC60PV55_IXOPE</name>
<dbReference type="EMBL" id="JABSTQ010009968">
    <property type="protein sequence ID" value="KAG0424499.1"/>
    <property type="molecule type" value="Genomic_DNA"/>
</dbReference>
<evidence type="ECO:0000313" key="1">
    <source>
        <dbReference type="EMBL" id="KAG0424499.1"/>
    </source>
</evidence>
<protein>
    <submittedName>
        <fullName evidence="1">Uncharacterized protein</fullName>
    </submittedName>
</protein>